<dbReference type="AlphaFoldDB" id="A0A6C0DCI5"/>
<sequence length="398" mass="47760">MNTFLQLLHKQFAKTNELYNMSNLENNVQCHFDLTEKTYNYELKKPDLNCCDKLIIITFNILLLTPFYNTKTKFNFLSSIRDNIFYDDSVKQMIYNIFYEVQKKYHVLNRLVYRYKYKRAHIAIDTDLSLSNIKSSPTTMTILQNNQKYLFTLFDLKRLIDTSLSNSPYHFSHPLPIKNPYNNMPFEKSVLYNIYFFMKKSDFVIPTLFHLYFLSNFNLSKFQEENEVMIQKVHLKQYLHNLSAKETKSEIIYMLKQNKYTKKIKIDAEFPRDKLIEIFRPYLELFYKQNYSIDLNTRIMAKNELYTKLKDFYNFNPIFGRKCIANKNQENTNASMNTNHIQFQKKNYNKNYDVSHIIVGDNNNEVNDSDDESESTSEDDDVTIIENNRTRNIHVFRV</sequence>
<proteinExistence type="predicted"/>
<feature type="compositionally biased region" description="Acidic residues" evidence="1">
    <location>
        <begin position="367"/>
        <end position="383"/>
    </location>
</feature>
<organism evidence="2">
    <name type="scientific">viral metagenome</name>
    <dbReference type="NCBI Taxonomy" id="1070528"/>
    <lineage>
        <taxon>unclassified sequences</taxon>
        <taxon>metagenomes</taxon>
        <taxon>organismal metagenomes</taxon>
    </lineage>
</organism>
<protein>
    <submittedName>
        <fullName evidence="2">Uncharacterized protein</fullName>
    </submittedName>
</protein>
<evidence type="ECO:0000313" key="2">
    <source>
        <dbReference type="EMBL" id="QHT14122.1"/>
    </source>
</evidence>
<evidence type="ECO:0000256" key="1">
    <source>
        <dbReference type="SAM" id="MobiDB-lite"/>
    </source>
</evidence>
<feature type="region of interest" description="Disordered" evidence="1">
    <location>
        <begin position="361"/>
        <end position="384"/>
    </location>
</feature>
<reference evidence="2" key="1">
    <citation type="journal article" date="2020" name="Nature">
        <title>Giant virus diversity and host interactions through global metagenomics.</title>
        <authorList>
            <person name="Schulz F."/>
            <person name="Roux S."/>
            <person name="Paez-Espino D."/>
            <person name="Jungbluth S."/>
            <person name="Walsh D.A."/>
            <person name="Denef V.J."/>
            <person name="McMahon K.D."/>
            <person name="Konstantinidis K.T."/>
            <person name="Eloe-Fadrosh E.A."/>
            <person name="Kyrpides N.C."/>
            <person name="Woyke T."/>
        </authorList>
    </citation>
    <scope>NUCLEOTIDE SEQUENCE</scope>
    <source>
        <strain evidence="2">GVMAG-M-3300023174-134</strain>
    </source>
</reference>
<name>A0A6C0DCI5_9ZZZZ</name>
<accession>A0A6C0DCI5</accession>
<dbReference type="EMBL" id="MN739579">
    <property type="protein sequence ID" value="QHT14122.1"/>
    <property type="molecule type" value="Genomic_DNA"/>
</dbReference>